<dbReference type="NCBIfam" id="TIGR00004">
    <property type="entry name" value="Rid family detoxifying hydrolase"/>
    <property type="match status" value="1"/>
</dbReference>
<gene>
    <name evidence="2" type="ORF">METZ01_LOCUS446495</name>
</gene>
<sequence>MDRKIIHTHNAPGAVGTYNQAVHANGFIFTSGQVGLIPTTGELIEGGTSAEALQALKNIGSILEEAGSSLVDIIKLTVYIVDMGEFLLVNQAFQTFFGDIDFPARSTVEVSALPVGARVEIDCVAIAGE</sequence>
<dbReference type="InterPro" id="IPR006175">
    <property type="entry name" value="YjgF/YER057c/UK114"/>
</dbReference>
<protein>
    <submittedName>
        <fullName evidence="2">Uncharacterized protein</fullName>
    </submittedName>
</protein>
<evidence type="ECO:0000313" key="2">
    <source>
        <dbReference type="EMBL" id="SVD93641.1"/>
    </source>
</evidence>
<name>A0A382ZDS6_9ZZZZ</name>
<proteinExistence type="inferred from homology"/>
<dbReference type="PROSITE" id="PS01094">
    <property type="entry name" value="UPF0076"/>
    <property type="match status" value="1"/>
</dbReference>
<dbReference type="FunFam" id="3.30.1330.40:FF:000001">
    <property type="entry name" value="L-PSP family endoribonuclease"/>
    <property type="match status" value="1"/>
</dbReference>
<dbReference type="GO" id="GO:0019239">
    <property type="term" value="F:deaminase activity"/>
    <property type="evidence" value="ECO:0007669"/>
    <property type="project" value="TreeGrafter"/>
</dbReference>
<dbReference type="Gene3D" id="3.30.1330.40">
    <property type="entry name" value="RutC-like"/>
    <property type="match status" value="1"/>
</dbReference>
<accession>A0A382ZDS6</accession>
<dbReference type="CDD" id="cd00448">
    <property type="entry name" value="YjgF_YER057c_UK114_family"/>
    <property type="match status" value="1"/>
</dbReference>
<dbReference type="InterPro" id="IPR035959">
    <property type="entry name" value="RutC-like_sf"/>
</dbReference>
<reference evidence="2" key="1">
    <citation type="submission" date="2018-05" db="EMBL/GenBank/DDBJ databases">
        <authorList>
            <person name="Lanie J.A."/>
            <person name="Ng W.-L."/>
            <person name="Kazmierczak K.M."/>
            <person name="Andrzejewski T.M."/>
            <person name="Davidsen T.M."/>
            <person name="Wayne K.J."/>
            <person name="Tettelin H."/>
            <person name="Glass J.I."/>
            <person name="Rusch D."/>
            <person name="Podicherti R."/>
            <person name="Tsui H.-C.T."/>
            <person name="Winkler M.E."/>
        </authorList>
    </citation>
    <scope>NUCLEOTIDE SEQUENCE</scope>
</reference>
<dbReference type="PANTHER" id="PTHR11803:SF39">
    <property type="entry name" value="2-IMINOBUTANOATE_2-IMINOPROPANOATE DEAMINASE"/>
    <property type="match status" value="1"/>
</dbReference>
<dbReference type="Pfam" id="PF01042">
    <property type="entry name" value="Ribonuc_L-PSP"/>
    <property type="match status" value="1"/>
</dbReference>
<dbReference type="InterPro" id="IPR006056">
    <property type="entry name" value="RidA"/>
</dbReference>
<dbReference type="InterPro" id="IPR019897">
    <property type="entry name" value="RidA_CS"/>
</dbReference>
<dbReference type="EMBL" id="UINC01183080">
    <property type="protein sequence ID" value="SVD93641.1"/>
    <property type="molecule type" value="Genomic_DNA"/>
</dbReference>
<dbReference type="AlphaFoldDB" id="A0A382ZDS6"/>
<comment type="similarity">
    <text evidence="1">Belongs to the RutC family.</text>
</comment>
<dbReference type="PANTHER" id="PTHR11803">
    <property type="entry name" value="2-IMINOBUTANOATE/2-IMINOPROPANOATE DEAMINASE RIDA"/>
    <property type="match status" value="1"/>
</dbReference>
<evidence type="ECO:0000256" key="1">
    <source>
        <dbReference type="ARBA" id="ARBA00010552"/>
    </source>
</evidence>
<dbReference type="SUPFAM" id="SSF55298">
    <property type="entry name" value="YjgF-like"/>
    <property type="match status" value="1"/>
</dbReference>
<dbReference type="GO" id="GO:0005829">
    <property type="term" value="C:cytosol"/>
    <property type="evidence" value="ECO:0007669"/>
    <property type="project" value="TreeGrafter"/>
</dbReference>
<organism evidence="2">
    <name type="scientific">marine metagenome</name>
    <dbReference type="NCBI Taxonomy" id="408172"/>
    <lineage>
        <taxon>unclassified sequences</taxon>
        <taxon>metagenomes</taxon>
        <taxon>ecological metagenomes</taxon>
    </lineage>
</organism>